<dbReference type="PROSITE" id="PS50835">
    <property type="entry name" value="IG_LIKE"/>
    <property type="match status" value="3"/>
</dbReference>
<evidence type="ECO:0000313" key="4">
    <source>
        <dbReference type="EMBL" id="KAA0201384.1"/>
    </source>
</evidence>
<sequence length="435" mass="47833">MPEQSTASVALRVVAMEELHRYAREAPSFARALTALSAKVGTRVRFLVELHFARDVKVYWYHNEREVFEDNRNKLLHEGNFFGLDVNPLIPADEGTWRCMAENRYGQTSCSAALRVIVPKGYKPPVFLEELVAILTTEGTVSLECKVVGVPTPVLKWFKDGVEIKAGDVFGLTANASDPTSLGTYTCEAVNCMGRVVSSSRVRVASREGSLLPTSSDARSPSPMGPPPIFLQHLVDKKVKIGDKVDFFIQESDKYRLRDEGGGRFSLHVIPLELGDDGEWKAVVRGEGGYASSACQLTLTVPRNYRVPRFLEALRALLTEEGLVSFECKVVGFPTPLLKWYKDGQELKPGDVYQLSGTNSLGKYSCVAKNCMGEASSSAELTLEDIKSHLNEDEKEHLLATNVPPRFIHGLLSLDGKIGQPLKLSVQGTSAKDLG</sequence>
<dbReference type="EMBL" id="JQDR03005528">
    <property type="protein sequence ID" value="KAA0201384.1"/>
    <property type="molecule type" value="Genomic_DNA"/>
</dbReference>
<organism evidence="4">
    <name type="scientific">Hyalella azteca</name>
    <name type="common">Amphipod</name>
    <dbReference type="NCBI Taxonomy" id="294128"/>
    <lineage>
        <taxon>Eukaryota</taxon>
        <taxon>Metazoa</taxon>
        <taxon>Ecdysozoa</taxon>
        <taxon>Arthropoda</taxon>
        <taxon>Crustacea</taxon>
        <taxon>Multicrustacea</taxon>
        <taxon>Malacostraca</taxon>
        <taxon>Eumalacostraca</taxon>
        <taxon>Peracarida</taxon>
        <taxon>Amphipoda</taxon>
        <taxon>Senticaudata</taxon>
        <taxon>Talitrida</taxon>
        <taxon>Talitroidea</taxon>
        <taxon>Hyalellidae</taxon>
        <taxon>Hyalella</taxon>
    </lineage>
</organism>
<feature type="domain" description="Ig-like" evidence="3">
    <location>
        <begin position="308"/>
        <end position="382"/>
    </location>
</feature>
<dbReference type="Gene3D" id="2.60.40.10">
    <property type="entry name" value="Immunoglobulins"/>
    <property type="match status" value="3"/>
</dbReference>
<dbReference type="InterPro" id="IPR013098">
    <property type="entry name" value="Ig_I-set"/>
</dbReference>
<dbReference type="PANTHER" id="PTHR13817">
    <property type="entry name" value="TITIN"/>
    <property type="match status" value="1"/>
</dbReference>
<feature type="domain" description="Ig-like" evidence="3">
    <location>
        <begin position="124"/>
        <end position="205"/>
    </location>
</feature>
<reference evidence="4" key="3">
    <citation type="submission" date="2019-06" db="EMBL/GenBank/DDBJ databases">
        <authorList>
            <person name="Poynton C."/>
            <person name="Hasenbein S."/>
            <person name="Benoit J.B."/>
            <person name="Sepulveda M.S."/>
            <person name="Poelchau M.F."/>
            <person name="Murali S.C."/>
            <person name="Chen S."/>
            <person name="Glastad K.M."/>
            <person name="Werren J.H."/>
            <person name="Vineis J.H."/>
            <person name="Bowen J.L."/>
            <person name="Friedrich M."/>
            <person name="Jones J."/>
            <person name="Robertson H.M."/>
            <person name="Feyereisen R."/>
            <person name="Mechler-Hickson A."/>
            <person name="Mathers N."/>
            <person name="Lee C.E."/>
            <person name="Colbourne J.K."/>
            <person name="Biales A."/>
            <person name="Johnston J.S."/>
            <person name="Wellborn G.A."/>
            <person name="Rosendale A.J."/>
            <person name="Cridge A.G."/>
            <person name="Munoz-Torres M.C."/>
            <person name="Bain P.A."/>
            <person name="Manny A.R."/>
            <person name="Major K.M."/>
            <person name="Lambert F.N."/>
            <person name="Vulpe C.D."/>
            <person name="Tuck P."/>
            <person name="Blalock B.J."/>
            <person name="Lin Y.-Y."/>
            <person name="Smith M.E."/>
            <person name="Ochoa-Acuna H."/>
            <person name="Chen M.-J.M."/>
            <person name="Childers C.P."/>
            <person name="Qu J."/>
            <person name="Dugan S."/>
            <person name="Lee S.L."/>
            <person name="Chao H."/>
            <person name="Dinh H."/>
            <person name="Han Y."/>
            <person name="Doddapaneni H."/>
            <person name="Worley K.C."/>
            <person name="Muzny D.M."/>
            <person name="Gibbs R.A."/>
            <person name="Richards S."/>
        </authorList>
    </citation>
    <scope>NUCLEOTIDE SEQUENCE</scope>
    <source>
        <strain evidence="4">HAZT.00-mixed</strain>
        <tissue evidence="4">Whole organism</tissue>
    </source>
</reference>
<dbReference type="InterPro" id="IPR013783">
    <property type="entry name" value="Ig-like_fold"/>
</dbReference>
<proteinExistence type="predicted"/>
<evidence type="ECO:0000256" key="2">
    <source>
        <dbReference type="ARBA" id="ARBA00023319"/>
    </source>
</evidence>
<reference evidence="4" key="2">
    <citation type="journal article" date="2018" name="Environ. Sci. Technol.">
        <title>The Toxicogenome of Hyalella azteca: A Model for Sediment Ecotoxicology and Evolutionary Toxicology.</title>
        <authorList>
            <person name="Poynton H.C."/>
            <person name="Hasenbein S."/>
            <person name="Benoit J.B."/>
            <person name="Sepulveda M.S."/>
            <person name="Poelchau M.F."/>
            <person name="Hughes D.S.T."/>
            <person name="Murali S.C."/>
            <person name="Chen S."/>
            <person name="Glastad K.M."/>
            <person name="Goodisman M.A.D."/>
            <person name="Werren J.H."/>
            <person name="Vineis J.H."/>
            <person name="Bowen J.L."/>
            <person name="Friedrich M."/>
            <person name="Jones J."/>
            <person name="Robertson H.M."/>
            <person name="Feyereisen R."/>
            <person name="Mechler-Hickson A."/>
            <person name="Mathers N."/>
            <person name="Lee C.E."/>
            <person name="Colbourne J.K."/>
            <person name="Biales A."/>
            <person name="Johnston J.S."/>
            <person name="Wellborn G.A."/>
            <person name="Rosendale A.J."/>
            <person name="Cridge A.G."/>
            <person name="Munoz-Torres M.C."/>
            <person name="Bain P.A."/>
            <person name="Manny A.R."/>
            <person name="Major K.M."/>
            <person name="Lambert F.N."/>
            <person name="Vulpe C.D."/>
            <person name="Tuck P."/>
            <person name="Blalock B.J."/>
            <person name="Lin Y.Y."/>
            <person name="Smith M.E."/>
            <person name="Ochoa-Acuna H."/>
            <person name="Chen M.M."/>
            <person name="Childers C.P."/>
            <person name="Qu J."/>
            <person name="Dugan S."/>
            <person name="Lee S.L."/>
            <person name="Chao H."/>
            <person name="Dinh H."/>
            <person name="Han Y."/>
            <person name="Doddapaneni H."/>
            <person name="Worley K.C."/>
            <person name="Muzny D.M."/>
            <person name="Gibbs R.A."/>
            <person name="Richards S."/>
        </authorList>
    </citation>
    <scope>NUCLEOTIDE SEQUENCE</scope>
    <source>
        <strain evidence="4">HAZT.00-mixed</strain>
        <tissue evidence="4">Whole organism</tissue>
    </source>
</reference>
<dbReference type="PANTHER" id="PTHR13817:SF171">
    <property type="entry name" value="STRETCHIN-MLCK, ISOFORM U"/>
    <property type="match status" value="1"/>
</dbReference>
<dbReference type="AlphaFoldDB" id="A0A6A0H7Z6"/>
<evidence type="ECO:0000256" key="1">
    <source>
        <dbReference type="ARBA" id="ARBA00022737"/>
    </source>
</evidence>
<gene>
    <name evidence="4" type="ORF">HAZT_HAZT001725</name>
</gene>
<comment type="caution">
    <text evidence="4">The sequence shown here is derived from an EMBL/GenBank/DDBJ whole genome shotgun (WGS) entry which is preliminary data.</text>
</comment>
<dbReference type="SUPFAM" id="SSF48726">
    <property type="entry name" value="Immunoglobulin"/>
    <property type="match status" value="4"/>
</dbReference>
<dbReference type="InterPro" id="IPR003598">
    <property type="entry name" value="Ig_sub2"/>
</dbReference>
<dbReference type="InterPro" id="IPR050964">
    <property type="entry name" value="Striated_Muscle_Regulatory"/>
</dbReference>
<protein>
    <recommendedName>
        <fullName evidence="3">Ig-like domain-containing protein</fullName>
    </recommendedName>
</protein>
<feature type="domain" description="Ig-like" evidence="3">
    <location>
        <begin position="27"/>
        <end position="115"/>
    </location>
</feature>
<dbReference type="Pfam" id="PF07679">
    <property type="entry name" value="I-set"/>
    <property type="match status" value="3"/>
</dbReference>
<keyword evidence="2" id="KW-0393">Immunoglobulin domain</keyword>
<dbReference type="Proteomes" id="UP000711488">
    <property type="component" value="Unassembled WGS sequence"/>
</dbReference>
<dbReference type="FunFam" id="2.60.40.10:FF:001307">
    <property type="entry name" value="Stretchin-Mlck, isoform V"/>
    <property type="match status" value="2"/>
</dbReference>
<dbReference type="SMART" id="SM00408">
    <property type="entry name" value="IGc2"/>
    <property type="match status" value="2"/>
</dbReference>
<dbReference type="InterPro" id="IPR003599">
    <property type="entry name" value="Ig_sub"/>
</dbReference>
<keyword evidence="1" id="KW-0677">Repeat</keyword>
<evidence type="ECO:0000259" key="3">
    <source>
        <dbReference type="PROSITE" id="PS50835"/>
    </source>
</evidence>
<dbReference type="SMART" id="SM00409">
    <property type="entry name" value="IG"/>
    <property type="match status" value="4"/>
</dbReference>
<accession>A0A6A0H7Z6</accession>
<dbReference type="FunFam" id="2.60.40.10:FF:000107">
    <property type="entry name" value="Myosin, light chain kinase a"/>
    <property type="match status" value="1"/>
</dbReference>
<dbReference type="InterPro" id="IPR036179">
    <property type="entry name" value="Ig-like_dom_sf"/>
</dbReference>
<dbReference type="InterPro" id="IPR007110">
    <property type="entry name" value="Ig-like_dom"/>
</dbReference>
<name>A0A6A0H7Z6_HYAAZ</name>
<reference evidence="4" key="1">
    <citation type="submission" date="2014-08" db="EMBL/GenBank/DDBJ databases">
        <authorList>
            <person name="Murali S."/>
            <person name="Richards S."/>
            <person name="Bandaranaike D."/>
            <person name="Bellair M."/>
            <person name="Blankenburg K."/>
            <person name="Chao H."/>
            <person name="Dinh H."/>
            <person name="Doddapaneni H."/>
            <person name="Dugan-Rocha S."/>
            <person name="Elkadiri S."/>
            <person name="Gnanaolivu R."/>
            <person name="Hughes D."/>
            <person name="Lee S."/>
            <person name="Li M."/>
            <person name="Ming W."/>
            <person name="Munidasa M."/>
            <person name="Muniz J."/>
            <person name="Nguyen L."/>
            <person name="Osuji N."/>
            <person name="Pu L.-L."/>
            <person name="Puazo M."/>
            <person name="Skinner E."/>
            <person name="Qu C."/>
            <person name="Quiroz J."/>
            <person name="Raj R."/>
            <person name="Weissenberger G."/>
            <person name="Xin Y."/>
            <person name="Zou X."/>
            <person name="Han Y."/>
            <person name="Worley K."/>
            <person name="Muzny D."/>
            <person name="Gibbs R."/>
        </authorList>
    </citation>
    <scope>NUCLEOTIDE SEQUENCE</scope>
    <source>
        <strain evidence="4">HAZT.00-mixed</strain>
        <tissue evidence="4">Whole organism</tissue>
    </source>
</reference>